<organism evidence="1 2">
    <name type="scientific">Microbacterium oleivorans</name>
    <dbReference type="NCBI Taxonomy" id="273677"/>
    <lineage>
        <taxon>Bacteria</taxon>
        <taxon>Bacillati</taxon>
        <taxon>Actinomycetota</taxon>
        <taxon>Actinomycetes</taxon>
        <taxon>Micrococcales</taxon>
        <taxon>Microbacteriaceae</taxon>
        <taxon>Microbacterium</taxon>
    </lineage>
</organism>
<gene>
    <name evidence="1" type="ORF">HW566_03390</name>
</gene>
<dbReference type="Proteomes" id="UP000509638">
    <property type="component" value="Chromosome"/>
</dbReference>
<dbReference type="AlphaFoldDB" id="A0A7D5EU97"/>
<evidence type="ECO:0000313" key="2">
    <source>
        <dbReference type="Proteomes" id="UP000509638"/>
    </source>
</evidence>
<accession>A0A7D5EU97</accession>
<dbReference type="RefSeq" id="WP_178010419.1">
    <property type="nucleotide sequence ID" value="NZ_CP058316.1"/>
</dbReference>
<dbReference type="EMBL" id="CP058316">
    <property type="protein sequence ID" value="QLD10912.1"/>
    <property type="molecule type" value="Genomic_DNA"/>
</dbReference>
<reference evidence="1 2" key="1">
    <citation type="submission" date="2020-06" db="EMBL/GenBank/DDBJ databases">
        <authorList>
            <person name="Jo H."/>
        </authorList>
    </citation>
    <scope>NUCLEOTIDE SEQUENCE [LARGE SCALE GENOMIC DNA]</scope>
    <source>
        <strain evidence="1 2">I46</strain>
    </source>
</reference>
<name>A0A7D5EU97_9MICO</name>
<evidence type="ECO:0000313" key="1">
    <source>
        <dbReference type="EMBL" id="QLD10912.1"/>
    </source>
</evidence>
<sequence>MGTANPHRIDIELEADGAIRPTLTCSAPEGASCRLHCGICEDYWQDDHDQHTLIDQGYCLAVEGWFDDPGVIFELYNGGTTPLRSGPVVFSWDGDSTLWAYDPEHLPLEDARRALVDSLSHVDESTDPLTLAVRATAALQGDRSWESVEVAV</sequence>
<proteinExistence type="predicted"/>
<protein>
    <submittedName>
        <fullName evidence="1">Uncharacterized protein</fullName>
    </submittedName>
</protein>